<name>A0AAV2GB77_9ROSI</name>
<feature type="region of interest" description="Disordered" evidence="1">
    <location>
        <begin position="1"/>
        <end position="120"/>
    </location>
</feature>
<sequence>MGEETQVRDFGNRMNKRKSGHKKGGNKARKKQKQFPGMGERTKVDPRVKKFLHKKARDYNSDDEDSEEGSVKKVEDDNNLVPGFYIREEADDVETEELGNEEGSKNDDDEGEVTLPGITNLGEGLLGMLSRV</sequence>
<evidence type="ECO:0000313" key="3">
    <source>
        <dbReference type="Proteomes" id="UP001497516"/>
    </source>
</evidence>
<feature type="compositionally biased region" description="Acidic residues" evidence="1">
    <location>
        <begin position="89"/>
        <end position="100"/>
    </location>
</feature>
<evidence type="ECO:0000313" key="2">
    <source>
        <dbReference type="EMBL" id="CAL1407970.1"/>
    </source>
</evidence>
<accession>A0AAV2GB77</accession>
<proteinExistence type="predicted"/>
<gene>
    <name evidence="2" type="ORF">LTRI10_LOCUS47601</name>
</gene>
<reference evidence="2 3" key="1">
    <citation type="submission" date="2024-04" db="EMBL/GenBank/DDBJ databases">
        <authorList>
            <person name="Fracassetti M."/>
        </authorList>
    </citation>
    <scope>NUCLEOTIDE SEQUENCE [LARGE SCALE GENOMIC DNA]</scope>
</reference>
<evidence type="ECO:0000256" key="1">
    <source>
        <dbReference type="SAM" id="MobiDB-lite"/>
    </source>
</evidence>
<organism evidence="2 3">
    <name type="scientific">Linum trigynum</name>
    <dbReference type="NCBI Taxonomy" id="586398"/>
    <lineage>
        <taxon>Eukaryota</taxon>
        <taxon>Viridiplantae</taxon>
        <taxon>Streptophyta</taxon>
        <taxon>Embryophyta</taxon>
        <taxon>Tracheophyta</taxon>
        <taxon>Spermatophyta</taxon>
        <taxon>Magnoliopsida</taxon>
        <taxon>eudicotyledons</taxon>
        <taxon>Gunneridae</taxon>
        <taxon>Pentapetalae</taxon>
        <taxon>rosids</taxon>
        <taxon>fabids</taxon>
        <taxon>Malpighiales</taxon>
        <taxon>Linaceae</taxon>
        <taxon>Linum</taxon>
    </lineage>
</organism>
<dbReference type="EMBL" id="OZ034821">
    <property type="protein sequence ID" value="CAL1407970.1"/>
    <property type="molecule type" value="Genomic_DNA"/>
</dbReference>
<feature type="compositionally biased region" description="Basic and acidic residues" evidence="1">
    <location>
        <begin position="1"/>
        <end position="11"/>
    </location>
</feature>
<protein>
    <submittedName>
        <fullName evidence="2">Uncharacterized protein</fullName>
    </submittedName>
</protein>
<keyword evidence="3" id="KW-1185">Reference proteome</keyword>
<feature type="compositionally biased region" description="Basic residues" evidence="1">
    <location>
        <begin position="14"/>
        <end position="33"/>
    </location>
</feature>
<dbReference type="Proteomes" id="UP001497516">
    <property type="component" value="Chromosome 8"/>
</dbReference>
<dbReference type="AlphaFoldDB" id="A0AAV2GB77"/>